<gene>
    <name evidence="1" type="ORF">g.10062</name>
    <name evidence="2" type="ORF">g.10063</name>
</gene>
<proteinExistence type="predicted"/>
<sequence>MVLLTVYGIASKCSVCPVGAVSMMTRSNEASYTPCKIYVNTANSSNPGSELAASLKIDCKEVNNDFAPACFFPSFAFTSPLSLFLNVAYTLDGSSNDTSS</sequence>
<accession>A0A146LZP8</accession>
<dbReference type="EMBL" id="GDHC01005606">
    <property type="protein sequence ID" value="JAQ13023.1"/>
    <property type="molecule type" value="Transcribed_RNA"/>
</dbReference>
<reference evidence="2" key="1">
    <citation type="journal article" date="2016" name="Gigascience">
        <title>De novo construction of an expanded transcriptome assembly for the western tarnished plant bug, Lygus hesperus.</title>
        <authorList>
            <person name="Tassone E.E."/>
            <person name="Geib S.M."/>
            <person name="Hall B."/>
            <person name="Fabrick J.A."/>
            <person name="Brent C.S."/>
            <person name="Hull J.J."/>
        </authorList>
    </citation>
    <scope>NUCLEOTIDE SEQUENCE</scope>
</reference>
<dbReference type="AlphaFoldDB" id="A0A146LZP8"/>
<organism evidence="2">
    <name type="scientific">Lygus hesperus</name>
    <name type="common">Western plant bug</name>
    <dbReference type="NCBI Taxonomy" id="30085"/>
    <lineage>
        <taxon>Eukaryota</taxon>
        <taxon>Metazoa</taxon>
        <taxon>Ecdysozoa</taxon>
        <taxon>Arthropoda</taxon>
        <taxon>Hexapoda</taxon>
        <taxon>Insecta</taxon>
        <taxon>Pterygota</taxon>
        <taxon>Neoptera</taxon>
        <taxon>Paraneoptera</taxon>
        <taxon>Hemiptera</taxon>
        <taxon>Heteroptera</taxon>
        <taxon>Panheteroptera</taxon>
        <taxon>Cimicomorpha</taxon>
        <taxon>Miridae</taxon>
        <taxon>Mirini</taxon>
        <taxon>Lygus</taxon>
    </lineage>
</organism>
<evidence type="ECO:0000313" key="1">
    <source>
        <dbReference type="EMBL" id="JAQ01721.1"/>
    </source>
</evidence>
<evidence type="ECO:0000313" key="2">
    <source>
        <dbReference type="EMBL" id="JAQ13023.1"/>
    </source>
</evidence>
<protein>
    <submittedName>
        <fullName evidence="2">Uncharacterized protein</fullName>
    </submittedName>
</protein>
<dbReference type="EMBL" id="GDHC01016908">
    <property type="protein sequence ID" value="JAQ01721.1"/>
    <property type="molecule type" value="Transcribed_RNA"/>
</dbReference>
<name>A0A146LZP8_LYGHE</name>